<dbReference type="Pfam" id="PF17920">
    <property type="entry name" value="TetR_C_16"/>
    <property type="match status" value="1"/>
</dbReference>
<dbReference type="Gene3D" id="1.10.357.10">
    <property type="entry name" value="Tetracycline Repressor, domain 2"/>
    <property type="match status" value="1"/>
</dbReference>
<dbReference type="PROSITE" id="PS50977">
    <property type="entry name" value="HTH_TETR_2"/>
    <property type="match status" value="1"/>
</dbReference>
<dbReference type="EMBL" id="PKJT01000001">
    <property type="protein sequence ID" value="PKZ83855.1"/>
    <property type="molecule type" value="Genomic_DNA"/>
</dbReference>
<feature type="DNA-binding region" description="H-T-H motif" evidence="4">
    <location>
        <begin position="81"/>
        <end position="100"/>
    </location>
</feature>
<dbReference type="Proteomes" id="UP000234847">
    <property type="component" value="Unassembled WGS sequence"/>
</dbReference>
<dbReference type="SUPFAM" id="SSF48498">
    <property type="entry name" value="Tetracyclin repressor-like, C-terminal domain"/>
    <property type="match status" value="1"/>
</dbReference>
<evidence type="ECO:0000313" key="7">
    <source>
        <dbReference type="EMBL" id="PKZ83855.1"/>
    </source>
</evidence>
<dbReference type="InterPro" id="IPR036271">
    <property type="entry name" value="Tet_transcr_reg_TetR-rel_C_sf"/>
</dbReference>
<dbReference type="SUPFAM" id="SSF46689">
    <property type="entry name" value="Homeodomain-like"/>
    <property type="match status" value="1"/>
</dbReference>
<evidence type="ECO:0000313" key="8">
    <source>
        <dbReference type="Proteomes" id="UP000234847"/>
    </source>
</evidence>
<feature type="region of interest" description="Disordered" evidence="5">
    <location>
        <begin position="34"/>
        <end position="60"/>
    </location>
</feature>
<dbReference type="PANTHER" id="PTHR30055">
    <property type="entry name" value="HTH-TYPE TRANSCRIPTIONAL REGULATOR RUTR"/>
    <property type="match status" value="1"/>
</dbReference>
<evidence type="ECO:0000259" key="6">
    <source>
        <dbReference type="PROSITE" id="PS50977"/>
    </source>
</evidence>
<evidence type="ECO:0000256" key="1">
    <source>
        <dbReference type="ARBA" id="ARBA00023015"/>
    </source>
</evidence>
<dbReference type="InterPro" id="IPR009057">
    <property type="entry name" value="Homeodomain-like_sf"/>
</dbReference>
<keyword evidence="2 4" id="KW-0238">DNA-binding</keyword>
<organism evidence="7 8">
    <name type="scientific">Micrococcus luteus</name>
    <name type="common">Micrococcus lysodeikticus</name>
    <dbReference type="NCBI Taxonomy" id="1270"/>
    <lineage>
        <taxon>Bacteria</taxon>
        <taxon>Bacillati</taxon>
        <taxon>Actinomycetota</taxon>
        <taxon>Actinomycetes</taxon>
        <taxon>Micrococcales</taxon>
        <taxon>Micrococcaceae</taxon>
        <taxon>Micrococcus</taxon>
    </lineage>
</organism>
<dbReference type="PRINTS" id="PR00455">
    <property type="entry name" value="HTHTETR"/>
</dbReference>
<keyword evidence="3" id="KW-0804">Transcription</keyword>
<dbReference type="InterPro" id="IPR041678">
    <property type="entry name" value="TetR_C_16"/>
</dbReference>
<dbReference type="PANTHER" id="PTHR30055:SF234">
    <property type="entry name" value="HTH-TYPE TRANSCRIPTIONAL REGULATOR BETI"/>
    <property type="match status" value="1"/>
</dbReference>
<name>A0AAX0VPA6_MICLU</name>
<evidence type="ECO:0000256" key="4">
    <source>
        <dbReference type="PROSITE-ProRule" id="PRU00335"/>
    </source>
</evidence>
<comment type="caution">
    <text evidence="7">The sequence shown here is derived from an EMBL/GenBank/DDBJ whole genome shotgun (WGS) entry which is preliminary data.</text>
</comment>
<evidence type="ECO:0000256" key="5">
    <source>
        <dbReference type="SAM" id="MobiDB-lite"/>
    </source>
</evidence>
<dbReference type="InterPro" id="IPR050109">
    <property type="entry name" value="HTH-type_TetR-like_transc_reg"/>
</dbReference>
<gene>
    <name evidence="7" type="ORF">CYJ95_00680</name>
</gene>
<dbReference type="Pfam" id="PF00440">
    <property type="entry name" value="TetR_N"/>
    <property type="match status" value="1"/>
</dbReference>
<dbReference type="Gene3D" id="1.10.10.60">
    <property type="entry name" value="Homeodomain-like"/>
    <property type="match status" value="1"/>
</dbReference>
<feature type="domain" description="HTH tetR-type" evidence="6">
    <location>
        <begin position="58"/>
        <end position="118"/>
    </location>
</feature>
<evidence type="ECO:0000256" key="2">
    <source>
        <dbReference type="ARBA" id="ARBA00023125"/>
    </source>
</evidence>
<sequence length="246" mass="26426">MALSMRLSPESGNEVDAATLDLIPRLRKSSDVEYTDAVTPVNDDTTRKRPSGRRSGDSGTRDAILDAAKELFAELGYEGASVRAIAGAAGVDPALIRHFFGDKVALFASTVADRTTIPQRMAAALEGDPAQLGARITDSYLRMWEEPDTRAILLSLVRSATTSEHAATMLLDILGARLRDQTSAADDERTQRIAISASHLLGVAMARYIVKVPPITAMSHDELVAHIAPTIQTYLTGTTTAVDQHN</sequence>
<keyword evidence="1" id="KW-0805">Transcription regulation</keyword>
<dbReference type="AlphaFoldDB" id="A0AAX0VPA6"/>
<proteinExistence type="predicted"/>
<reference evidence="7 8" key="1">
    <citation type="submission" date="2017-12" db="EMBL/GenBank/DDBJ databases">
        <title>Phylogenetic diversity of female urinary microbiome.</title>
        <authorList>
            <person name="Thomas-White K."/>
            <person name="Wolfe A.J."/>
        </authorList>
    </citation>
    <scope>NUCLEOTIDE SEQUENCE [LARGE SCALE GENOMIC DNA]</scope>
    <source>
        <strain evidence="7 8">UMB0038</strain>
    </source>
</reference>
<evidence type="ECO:0000256" key="3">
    <source>
        <dbReference type="ARBA" id="ARBA00023163"/>
    </source>
</evidence>
<protein>
    <submittedName>
        <fullName evidence="7">TetR family transcriptional regulator</fullName>
    </submittedName>
</protein>
<dbReference type="InterPro" id="IPR001647">
    <property type="entry name" value="HTH_TetR"/>
</dbReference>
<accession>A0AAX0VPA6</accession>
<dbReference type="GO" id="GO:0003700">
    <property type="term" value="F:DNA-binding transcription factor activity"/>
    <property type="evidence" value="ECO:0007669"/>
    <property type="project" value="TreeGrafter"/>
</dbReference>
<dbReference type="GO" id="GO:0000976">
    <property type="term" value="F:transcription cis-regulatory region binding"/>
    <property type="evidence" value="ECO:0007669"/>
    <property type="project" value="TreeGrafter"/>
</dbReference>